<evidence type="ECO:0000256" key="1">
    <source>
        <dbReference type="SAM" id="MobiDB-lite"/>
    </source>
</evidence>
<evidence type="ECO:0000313" key="3">
    <source>
        <dbReference type="Proteomes" id="UP001142055"/>
    </source>
</evidence>
<proteinExistence type="predicted"/>
<dbReference type="Proteomes" id="UP001142055">
    <property type="component" value="Chromosome 1"/>
</dbReference>
<organism evidence="2 3">
    <name type="scientific">Blomia tropicalis</name>
    <name type="common">Mite</name>
    <dbReference type="NCBI Taxonomy" id="40697"/>
    <lineage>
        <taxon>Eukaryota</taxon>
        <taxon>Metazoa</taxon>
        <taxon>Ecdysozoa</taxon>
        <taxon>Arthropoda</taxon>
        <taxon>Chelicerata</taxon>
        <taxon>Arachnida</taxon>
        <taxon>Acari</taxon>
        <taxon>Acariformes</taxon>
        <taxon>Sarcoptiformes</taxon>
        <taxon>Astigmata</taxon>
        <taxon>Glycyphagoidea</taxon>
        <taxon>Echimyopodidae</taxon>
        <taxon>Blomia</taxon>
    </lineage>
</organism>
<comment type="caution">
    <text evidence="2">The sequence shown here is derived from an EMBL/GenBank/DDBJ whole genome shotgun (WGS) entry which is preliminary data.</text>
</comment>
<reference evidence="2" key="1">
    <citation type="submission" date="2022-12" db="EMBL/GenBank/DDBJ databases">
        <title>Genome assemblies of Blomia tropicalis.</title>
        <authorList>
            <person name="Cui Y."/>
        </authorList>
    </citation>
    <scope>NUCLEOTIDE SEQUENCE</scope>
    <source>
        <tissue evidence="2">Adult mites</tissue>
    </source>
</reference>
<evidence type="ECO:0000313" key="2">
    <source>
        <dbReference type="EMBL" id="KAJ6225547.1"/>
    </source>
</evidence>
<sequence>MDSHLKLAYGSMLNVSCLSNDDCLLKNSICDQLTKRCECDYGTIQGNSRCEIMVCTSSEECLTRFPNTICMFGRCQCRYGLKANGQCVQLEVESIKHLPEWAISAIAICAMVGGVLGGRSQIVGQVLQHIVAIVALVTGQMTRFTRTLSTRNVKRETDNNDDDPFQGPCKHRQTGERESRPLSTNSNIQSGTAY</sequence>
<dbReference type="EMBL" id="JAPWDV010000001">
    <property type="protein sequence ID" value="KAJ6225547.1"/>
    <property type="molecule type" value="Genomic_DNA"/>
</dbReference>
<feature type="compositionally biased region" description="Polar residues" evidence="1">
    <location>
        <begin position="181"/>
        <end position="194"/>
    </location>
</feature>
<protein>
    <recommendedName>
        <fullName evidence="4">EB domain-containing protein</fullName>
    </recommendedName>
</protein>
<keyword evidence="3" id="KW-1185">Reference proteome</keyword>
<gene>
    <name evidence="2" type="ORF">RDWZM_004092</name>
</gene>
<name>A0A9Q0MH05_BLOTA</name>
<accession>A0A9Q0MH05</accession>
<dbReference type="AlphaFoldDB" id="A0A9Q0MH05"/>
<feature type="region of interest" description="Disordered" evidence="1">
    <location>
        <begin position="152"/>
        <end position="194"/>
    </location>
</feature>
<evidence type="ECO:0008006" key="4">
    <source>
        <dbReference type="Google" id="ProtNLM"/>
    </source>
</evidence>